<evidence type="ECO:0000313" key="3">
    <source>
        <dbReference type="Proteomes" id="UP001558474"/>
    </source>
</evidence>
<organism evidence="2 3">
    <name type="scientific">Mycolicibacterium porcinum</name>
    <dbReference type="NCBI Taxonomy" id="39693"/>
    <lineage>
        <taxon>Bacteria</taxon>
        <taxon>Bacillati</taxon>
        <taxon>Actinomycetota</taxon>
        <taxon>Actinomycetes</taxon>
        <taxon>Mycobacteriales</taxon>
        <taxon>Mycobacteriaceae</taxon>
        <taxon>Mycolicibacterium</taxon>
    </lineage>
</organism>
<dbReference type="Pfam" id="PF23717">
    <property type="entry name" value="DUF7159"/>
    <property type="match status" value="1"/>
</dbReference>
<feature type="domain" description="DUF7159" evidence="1">
    <location>
        <begin position="4"/>
        <end position="60"/>
    </location>
</feature>
<name>A0ABV3VQ37_9MYCO</name>
<comment type="caution">
    <text evidence="2">The sequence shown here is derived from an EMBL/GenBank/DDBJ whole genome shotgun (WGS) entry which is preliminary data.</text>
</comment>
<accession>A0ABV3VQ37</accession>
<dbReference type="Proteomes" id="UP001558474">
    <property type="component" value="Unassembled WGS sequence"/>
</dbReference>
<gene>
    <name evidence="2" type="ORF">ABFW12_29100</name>
</gene>
<dbReference type="InterPro" id="IPR055583">
    <property type="entry name" value="DUF7159"/>
</dbReference>
<keyword evidence="3" id="KW-1185">Reference proteome</keyword>
<feature type="non-terminal residue" evidence="2">
    <location>
        <position position="61"/>
    </location>
</feature>
<evidence type="ECO:0000313" key="2">
    <source>
        <dbReference type="EMBL" id="MEX3742302.1"/>
    </source>
</evidence>
<dbReference type="EMBL" id="JBDLOU010000096">
    <property type="protein sequence ID" value="MEX3742302.1"/>
    <property type="molecule type" value="Genomic_DNA"/>
</dbReference>
<reference evidence="2 3" key="1">
    <citation type="submission" date="2024-04" db="EMBL/GenBank/DDBJ databases">
        <title>Genomic Markers of Mycobacteria.</title>
        <authorList>
            <person name="Soliman M.S."/>
            <person name="Elkholy A."/>
            <person name="Soliman N.S."/>
            <person name="Abbas A."/>
            <person name="Khayrat S."/>
            <person name="Shawky S."/>
        </authorList>
    </citation>
    <scope>NUCLEOTIDE SEQUENCE [LARGE SCALE GENOMIC DNA]</scope>
    <source>
        <strain evidence="2 3">Egy-CU-AM5</strain>
    </source>
</reference>
<sequence length="61" mass="6245">MNVDAVLGVSLTPSTVGLVLVEGSEADGATVDHNALDIRGLAPARTDDICADVVKAVRRAE</sequence>
<protein>
    <recommendedName>
        <fullName evidence="1">DUF7159 domain-containing protein</fullName>
    </recommendedName>
</protein>
<proteinExistence type="predicted"/>
<evidence type="ECO:0000259" key="1">
    <source>
        <dbReference type="Pfam" id="PF23717"/>
    </source>
</evidence>